<evidence type="ECO:0000313" key="7">
    <source>
        <dbReference type="EMBL" id="MEU2265653.1"/>
    </source>
</evidence>
<feature type="transmembrane region" description="Helical" evidence="5">
    <location>
        <begin position="334"/>
        <end position="354"/>
    </location>
</feature>
<feature type="transmembrane region" description="Helical" evidence="5">
    <location>
        <begin position="184"/>
        <end position="203"/>
    </location>
</feature>
<dbReference type="EMBL" id="JBEYBN010000003">
    <property type="protein sequence ID" value="MEU2265653.1"/>
    <property type="molecule type" value="Genomic_DNA"/>
</dbReference>
<evidence type="ECO:0000256" key="5">
    <source>
        <dbReference type="SAM" id="Phobius"/>
    </source>
</evidence>
<feature type="transmembrane region" description="Helical" evidence="5">
    <location>
        <begin position="67"/>
        <end position="84"/>
    </location>
</feature>
<dbReference type="PROSITE" id="PS50850">
    <property type="entry name" value="MFS"/>
    <property type="match status" value="1"/>
</dbReference>
<dbReference type="Proteomes" id="UP001550603">
    <property type="component" value="Unassembled WGS sequence"/>
</dbReference>
<feature type="transmembrane region" description="Helical" evidence="5">
    <location>
        <begin position="310"/>
        <end position="328"/>
    </location>
</feature>
<dbReference type="RefSeq" id="WP_359785252.1">
    <property type="nucleotide sequence ID" value="NZ_JBEYBN010000003.1"/>
</dbReference>
<sequence length="449" mass="46900">MPRIRPRVRPEAEACAATDTTARRYENRLLLILFLAFGFVFFDRQALPFLAPFISKEIHLSNTELGTLSGVLALTWALSGLVAGHLSDKLGRRKPILIAAVVLFSCFSAAGGLMTGFLGLLVARALMGVAEGAVLPLAQSLMVEASRESRRGLNMGLLQGSSAGLMGGILAPLAVVWLAELHGWRTALLVTIVPGLLIAAWIAKSVREVPPGGRAQVAAADAEAIPETTAGPKPSVREVLRHRNIVLCMAVACCYLTWFIVIVTFTPTYLLTVKGFSPSTMSGVMTCLGVGWVLWGFLTPAVSDRIGRKPTMIAFSATAALCPLAIVYVSDPVVLGLVIVLTYTGLGCFTLFMATIPAETVPRGALATALGLVMGVGELAGGFLAPVIAGRASDVWGLQTAMFISAGGAVAVVLLSLGLRETAPGVLRRRAERAEAAVGTGAVVAGAAE</sequence>
<feature type="transmembrane region" description="Helical" evidence="5">
    <location>
        <begin position="125"/>
        <end position="143"/>
    </location>
</feature>
<evidence type="ECO:0000259" key="6">
    <source>
        <dbReference type="PROSITE" id="PS50850"/>
    </source>
</evidence>
<dbReference type="InterPro" id="IPR036259">
    <property type="entry name" value="MFS_trans_sf"/>
</dbReference>
<dbReference type="Gene3D" id="1.20.1250.20">
    <property type="entry name" value="MFS general substrate transporter like domains"/>
    <property type="match status" value="2"/>
</dbReference>
<reference evidence="7 8" key="1">
    <citation type="submission" date="2024-06" db="EMBL/GenBank/DDBJ databases">
        <title>The Natural Products Discovery Center: Release of the First 8490 Sequenced Strains for Exploring Actinobacteria Biosynthetic Diversity.</title>
        <authorList>
            <person name="Kalkreuter E."/>
            <person name="Kautsar S.A."/>
            <person name="Yang D."/>
            <person name="Bader C.D."/>
            <person name="Teijaro C.N."/>
            <person name="Fluegel L."/>
            <person name="Davis C.M."/>
            <person name="Simpson J.R."/>
            <person name="Lauterbach L."/>
            <person name="Steele A.D."/>
            <person name="Gui C."/>
            <person name="Meng S."/>
            <person name="Li G."/>
            <person name="Viehrig K."/>
            <person name="Ye F."/>
            <person name="Su P."/>
            <person name="Kiefer A.F."/>
            <person name="Nichols A."/>
            <person name="Cepeda A.J."/>
            <person name="Yan W."/>
            <person name="Fan B."/>
            <person name="Jiang Y."/>
            <person name="Adhikari A."/>
            <person name="Zheng C.-J."/>
            <person name="Schuster L."/>
            <person name="Cowan T.M."/>
            <person name="Smanski M.J."/>
            <person name="Chevrette M.G."/>
            <person name="De Carvalho L.P.S."/>
            <person name="Shen B."/>
        </authorList>
    </citation>
    <scope>NUCLEOTIDE SEQUENCE [LARGE SCALE GENOMIC DNA]</scope>
    <source>
        <strain evidence="7 8">NPDC019583</strain>
    </source>
</reference>
<feature type="transmembrane region" description="Helical" evidence="5">
    <location>
        <begin position="155"/>
        <end position="178"/>
    </location>
</feature>
<proteinExistence type="predicted"/>
<dbReference type="InterPro" id="IPR005829">
    <property type="entry name" value="Sugar_transporter_CS"/>
</dbReference>
<name>A0ABV2XNT9_9ACTN</name>
<dbReference type="PROSITE" id="PS00217">
    <property type="entry name" value="SUGAR_TRANSPORT_2"/>
    <property type="match status" value="1"/>
</dbReference>
<keyword evidence="2 5" id="KW-0812">Transmembrane</keyword>
<comment type="caution">
    <text evidence="7">The sequence shown here is derived from an EMBL/GenBank/DDBJ whole genome shotgun (WGS) entry which is preliminary data.</text>
</comment>
<comment type="subcellular location">
    <subcellularLocation>
        <location evidence="1">Cell membrane</location>
        <topology evidence="1">Multi-pass membrane protein</topology>
    </subcellularLocation>
</comment>
<feature type="transmembrane region" description="Helical" evidence="5">
    <location>
        <begin position="29"/>
        <end position="47"/>
    </location>
</feature>
<keyword evidence="4 5" id="KW-0472">Membrane</keyword>
<feature type="transmembrane region" description="Helical" evidence="5">
    <location>
        <begin position="96"/>
        <end position="119"/>
    </location>
</feature>
<dbReference type="SUPFAM" id="SSF103473">
    <property type="entry name" value="MFS general substrate transporter"/>
    <property type="match status" value="1"/>
</dbReference>
<evidence type="ECO:0000256" key="4">
    <source>
        <dbReference type="ARBA" id="ARBA00023136"/>
    </source>
</evidence>
<dbReference type="InterPro" id="IPR020846">
    <property type="entry name" value="MFS_dom"/>
</dbReference>
<organism evidence="7 8">
    <name type="scientific">Streptomyces olindensis</name>
    <dbReference type="NCBI Taxonomy" id="358823"/>
    <lineage>
        <taxon>Bacteria</taxon>
        <taxon>Bacillati</taxon>
        <taxon>Actinomycetota</taxon>
        <taxon>Actinomycetes</taxon>
        <taxon>Kitasatosporales</taxon>
        <taxon>Streptomycetaceae</taxon>
        <taxon>Streptomyces</taxon>
    </lineage>
</organism>
<feature type="transmembrane region" description="Helical" evidence="5">
    <location>
        <begin position="366"/>
        <end position="389"/>
    </location>
</feature>
<dbReference type="PANTHER" id="PTHR23508:SF10">
    <property type="entry name" value="CARBOXYLIC ACID TRANSPORTER PROTEIN HOMOLOG"/>
    <property type="match status" value="1"/>
</dbReference>
<feature type="domain" description="Major facilitator superfamily (MFS) profile" evidence="6">
    <location>
        <begin position="29"/>
        <end position="424"/>
    </location>
</feature>
<dbReference type="Pfam" id="PF07690">
    <property type="entry name" value="MFS_1"/>
    <property type="match status" value="1"/>
</dbReference>
<gene>
    <name evidence="7" type="ORF">ABZ568_04240</name>
</gene>
<dbReference type="InterPro" id="IPR011701">
    <property type="entry name" value="MFS"/>
</dbReference>
<evidence type="ECO:0000313" key="8">
    <source>
        <dbReference type="Proteomes" id="UP001550603"/>
    </source>
</evidence>
<accession>A0ABV2XNT9</accession>
<dbReference type="CDD" id="cd17316">
    <property type="entry name" value="MFS_SV2_like"/>
    <property type="match status" value="1"/>
</dbReference>
<evidence type="ECO:0000256" key="3">
    <source>
        <dbReference type="ARBA" id="ARBA00022989"/>
    </source>
</evidence>
<feature type="transmembrane region" description="Helical" evidence="5">
    <location>
        <begin position="245"/>
        <end position="270"/>
    </location>
</feature>
<dbReference type="PANTHER" id="PTHR23508">
    <property type="entry name" value="CARBOXYLIC ACID TRANSPORTER PROTEIN HOMOLOG"/>
    <property type="match status" value="1"/>
</dbReference>
<keyword evidence="8" id="KW-1185">Reference proteome</keyword>
<evidence type="ECO:0000256" key="2">
    <source>
        <dbReference type="ARBA" id="ARBA00022692"/>
    </source>
</evidence>
<evidence type="ECO:0000256" key="1">
    <source>
        <dbReference type="ARBA" id="ARBA00004651"/>
    </source>
</evidence>
<feature type="transmembrane region" description="Helical" evidence="5">
    <location>
        <begin position="395"/>
        <end position="419"/>
    </location>
</feature>
<keyword evidence="3 5" id="KW-1133">Transmembrane helix</keyword>
<feature type="transmembrane region" description="Helical" evidence="5">
    <location>
        <begin position="276"/>
        <end position="298"/>
    </location>
</feature>
<protein>
    <submittedName>
        <fullName evidence="7">MFS transporter</fullName>
    </submittedName>
</protein>